<dbReference type="RefSeq" id="WP_066154340.1">
    <property type="nucleotide sequence ID" value="NZ_CP020814.1"/>
</dbReference>
<evidence type="ECO:0000313" key="1">
    <source>
        <dbReference type="EMBL" id="ARK29605.1"/>
    </source>
</evidence>
<accession>A0A1X9M838</accession>
<proteinExistence type="predicted"/>
<reference evidence="1 2" key="1">
    <citation type="submission" date="2017-04" db="EMBL/GenBank/DDBJ databases">
        <title>Bacillus krulwichiae AM31D Genome sequencing and assembly.</title>
        <authorList>
            <person name="Krulwich T.A."/>
            <person name="Anastor L."/>
            <person name="Ehrlich R."/>
            <person name="Ehrlich G.D."/>
            <person name="Janto B."/>
        </authorList>
    </citation>
    <scope>NUCLEOTIDE SEQUENCE [LARGE SCALE GENOMIC DNA]</scope>
    <source>
        <strain evidence="1 2">AM31D</strain>
    </source>
</reference>
<evidence type="ECO:0000313" key="2">
    <source>
        <dbReference type="Proteomes" id="UP000193006"/>
    </source>
</evidence>
<dbReference type="SUPFAM" id="SSF158430">
    <property type="entry name" value="Bacillus cereus metalloprotein-like"/>
    <property type="match status" value="1"/>
</dbReference>
<dbReference type="InterPro" id="IPR021328">
    <property type="entry name" value="CotB-like"/>
</dbReference>
<gene>
    <name evidence="1" type="ORF">BkAM31D_06880</name>
</gene>
<dbReference type="Pfam" id="PF11155">
    <property type="entry name" value="DUF2935"/>
    <property type="match status" value="1"/>
</dbReference>
<dbReference type="STRING" id="199441.BkAM31D_06880"/>
<dbReference type="Proteomes" id="UP000193006">
    <property type="component" value="Chromosome"/>
</dbReference>
<dbReference type="Gene3D" id="1.20.1260.120">
    <property type="entry name" value="Protein of unknown function DUF2935"/>
    <property type="match status" value="1"/>
</dbReference>
<dbReference type="EMBL" id="CP020814">
    <property type="protein sequence ID" value="ARK29605.1"/>
    <property type="molecule type" value="Genomic_DNA"/>
</dbReference>
<name>A0A1X9M838_9BACI</name>
<keyword evidence="2" id="KW-1185">Reference proteome</keyword>
<sequence>MAQQYIDAFGHLRQKLIHFNKQEAVTSSRMMEFAKEVYQVAEGYYQFEGKMQSLRVQNQINLNLTPSYLNGTLSENEEYLRILTYYMNGENYSPLPLVDLLDLWLEDQLGLLFFFVIF</sequence>
<protein>
    <submittedName>
        <fullName evidence="1">Uncharacterized protein</fullName>
    </submittedName>
</protein>
<organism evidence="1 2">
    <name type="scientific">Halalkalibacter krulwichiae</name>
    <dbReference type="NCBI Taxonomy" id="199441"/>
    <lineage>
        <taxon>Bacteria</taxon>
        <taxon>Bacillati</taxon>
        <taxon>Bacillota</taxon>
        <taxon>Bacilli</taxon>
        <taxon>Bacillales</taxon>
        <taxon>Bacillaceae</taxon>
        <taxon>Halalkalibacter</taxon>
    </lineage>
</organism>
<dbReference type="KEGG" id="bkw:BkAM31D_06880"/>
<dbReference type="AlphaFoldDB" id="A0A1X9M838"/>